<proteinExistence type="predicted"/>
<dbReference type="InterPro" id="IPR026960">
    <property type="entry name" value="RVT-Znf"/>
</dbReference>
<dbReference type="PANTHER" id="PTHR31286">
    <property type="entry name" value="GLYCINE-RICH CELL WALL STRUCTURAL PROTEIN 1.8-LIKE"/>
    <property type="match status" value="1"/>
</dbReference>
<dbReference type="EMBL" id="JAZDWU010000002">
    <property type="protein sequence ID" value="KAL0012456.1"/>
    <property type="molecule type" value="Genomic_DNA"/>
</dbReference>
<reference evidence="2 3" key="1">
    <citation type="submission" date="2024-01" db="EMBL/GenBank/DDBJ databases">
        <title>A telomere-to-telomere, gap-free genome of sweet tea (Lithocarpus litseifolius).</title>
        <authorList>
            <person name="Zhou J."/>
        </authorList>
    </citation>
    <scope>NUCLEOTIDE SEQUENCE [LARGE SCALE GENOMIC DNA]</scope>
    <source>
        <strain evidence="2">Zhou-2022a</strain>
        <tissue evidence="2">Leaf</tissue>
    </source>
</reference>
<dbReference type="AlphaFoldDB" id="A0AAW2DUN4"/>
<evidence type="ECO:0000313" key="3">
    <source>
        <dbReference type="Proteomes" id="UP001459277"/>
    </source>
</evidence>
<gene>
    <name evidence="2" type="ORF">SO802_007564</name>
</gene>
<dbReference type="InterPro" id="IPR040256">
    <property type="entry name" value="At4g02000-like"/>
</dbReference>
<dbReference type="Pfam" id="PF13966">
    <property type="entry name" value="zf-RVT"/>
    <property type="match status" value="1"/>
</dbReference>
<feature type="domain" description="Reverse transcriptase zinc-binding" evidence="1">
    <location>
        <begin position="201"/>
        <end position="296"/>
    </location>
</feature>
<accession>A0AAW2DUN4</accession>
<organism evidence="2 3">
    <name type="scientific">Lithocarpus litseifolius</name>
    <dbReference type="NCBI Taxonomy" id="425828"/>
    <lineage>
        <taxon>Eukaryota</taxon>
        <taxon>Viridiplantae</taxon>
        <taxon>Streptophyta</taxon>
        <taxon>Embryophyta</taxon>
        <taxon>Tracheophyta</taxon>
        <taxon>Spermatophyta</taxon>
        <taxon>Magnoliopsida</taxon>
        <taxon>eudicotyledons</taxon>
        <taxon>Gunneridae</taxon>
        <taxon>Pentapetalae</taxon>
        <taxon>rosids</taxon>
        <taxon>fabids</taxon>
        <taxon>Fagales</taxon>
        <taxon>Fagaceae</taxon>
        <taxon>Lithocarpus</taxon>
    </lineage>
</organism>
<evidence type="ECO:0000313" key="2">
    <source>
        <dbReference type="EMBL" id="KAL0012456.1"/>
    </source>
</evidence>
<keyword evidence="3" id="KW-1185">Reference proteome</keyword>
<dbReference type="PANTHER" id="PTHR31286:SF167">
    <property type="entry name" value="OS09G0268800 PROTEIN"/>
    <property type="match status" value="1"/>
</dbReference>
<evidence type="ECO:0000259" key="1">
    <source>
        <dbReference type="Pfam" id="PF13966"/>
    </source>
</evidence>
<comment type="caution">
    <text evidence="2">The sequence shown here is derived from an EMBL/GenBank/DDBJ whole genome shotgun (WGS) entry which is preliminary data.</text>
</comment>
<sequence length="380" mass="44184">MRDNILLFKFEDYLNLDHVLELEPWSYDKHLVVFQRTLVSEAAPSLDYSRSSFWIQLHNVPAHLLTTETGDSVGRTLGRVLQVTDPEDDGAKQVWWMMNNPDSLCHRVFKAIFFRNCSILEARDSIVGSYAWKSILSAKDVIRRGMVWRVGTGERDHIRWNEEVVRNLFLPHEAESILAIPLSLRRPSDRIAWKHTPSGMFTTSSAYKLIVSRDYMPNAGSSSVENKKKFWKSLWQLRVPNKIKHFVWKACNEALPTKTNLHHRHVADSDICDLCGELPEDTVHALWSCKHIACVWSSLEWFHQSVPVQPVNFRELLARFMPSQDEYKAEIFAIAGWCVWNRRNAIHFNRAIRPVDSICKEADNILQEFLHAWEVELSHP</sequence>
<name>A0AAW2DUN4_9ROSI</name>
<protein>
    <recommendedName>
        <fullName evidence="1">Reverse transcriptase zinc-binding domain-containing protein</fullName>
    </recommendedName>
</protein>
<dbReference type="Proteomes" id="UP001459277">
    <property type="component" value="Unassembled WGS sequence"/>
</dbReference>